<name>A0A060BV23_9ENTR</name>
<dbReference type="SUPFAM" id="SSF53756">
    <property type="entry name" value="UDP-Glycosyltransferase/glycogen phosphorylase"/>
    <property type="match status" value="1"/>
</dbReference>
<proteinExistence type="predicted"/>
<reference evidence="1" key="1">
    <citation type="journal article" date="2013" name="Environ. Microbiol.">
        <title>Seasonally variable intestinal metagenomes of the red palm weevil (Rhynchophorus ferrugineus).</title>
        <authorList>
            <person name="Jia S."/>
            <person name="Zhang X."/>
            <person name="Zhang G."/>
            <person name="Yin A."/>
            <person name="Zhang S."/>
            <person name="Li F."/>
            <person name="Wang L."/>
            <person name="Zhao D."/>
            <person name="Yun Q."/>
            <person name="Tala"/>
            <person name="Wang J."/>
            <person name="Sun G."/>
            <person name="Baabdullah M."/>
            <person name="Yu X."/>
            <person name="Hu S."/>
            <person name="Al-Mssallem I.S."/>
            <person name="Yu J."/>
        </authorList>
    </citation>
    <scope>NUCLEOTIDE SEQUENCE</scope>
</reference>
<protein>
    <submittedName>
        <fullName evidence="1">CAZy families GT4 protein</fullName>
    </submittedName>
</protein>
<evidence type="ECO:0000313" key="1">
    <source>
        <dbReference type="EMBL" id="AIA86784.1"/>
    </source>
</evidence>
<sequence length="97" mass="10847">MRILFVIDGLPGGGAEKVVLTLAEQFLSEGEQVSLFSLRDVCDYPLPEGLDYQVIVDRCRKPWRKLTELSRRARQLDAAVEKAEQRGAFRPGALESA</sequence>
<dbReference type="AlphaFoldDB" id="A0A060BV23"/>
<organism evidence="1">
    <name type="scientific">uncultured Klebsiella sp</name>
    <dbReference type="NCBI Taxonomy" id="284011"/>
    <lineage>
        <taxon>Bacteria</taxon>
        <taxon>Pseudomonadati</taxon>
        <taxon>Pseudomonadota</taxon>
        <taxon>Gammaproteobacteria</taxon>
        <taxon>Enterobacterales</taxon>
        <taxon>Enterobacteriaceae</taxon>
        <taxon>Klebsiella/Raoultella group</taxon>
        <taxon>Klebsiella</taxon>
        <taxon>environmental samples</taxon>
    </lineage>
</organism>
<dbReference type="EMBL" id="KF119518">
    <property type="protein sequence ID" value="AIA86784.1"/>
    <property type="molecule type" value="Genomic_DNA"/>
</dbReference>
<accession>A0A060BV23</accession>
<dbReference type="Gene3D" id="3.40.50.2000">
    <property type="entry name" value="Glycogen Phosphorylase B"/>
    <property type="match status" value="1"/>
</dbReference>